<reference evidence="1" key="1">
    <citation type="submission" date="2018-05" db="EMBL/GenBank/DDBJ databases">
        <authorList>
            <person name="Lanie J.A."/>
            <person name="Ng W.-L."/>
            <person name="Kazmierczak K.M."/>
            <person name="Andrzejewski T.M."/>
            <person name="Davidsen T.M."/>
            <person name="Wayne K.J."/>
            <person name="Tettelin H."/>
            <person name="Glass J.I."/>
            <person name="Rusch D."/>
            <person name="Podicherti R."/>
            <person name="Tsui H.-C.T."/>
            <person name="Winkler M.E."/>
        </authorList>
    </citation>
    <scope>NUCLEOTIDE SEQUENCE</scope>
</reference>
<proteinExistence type="predicted"/>
<gene>
    <name evidence="1" type="ORF">METZ01_LOCUS363201</name>
</gene>
<evidence type="ECO:0000313" key="1">
    <source>
        <dbReference type="EMBL" id="SVD10347.1"/>
    </source>
</evidence>
<name>A0A382SMB2_9ZZZZ</name>
<protein>
    <submittedName>
        <fullName evidence="1">Uncharacterized protein</fullName>
    </submittedName>
</protein>
<sequence length="118" mass="12768">MSSFKPALIKPTYDVANFGEDLSLPLNCLSGSTATLTPSTATFVQVLEDGRVPIDSVDQFITDSDKMAMIHAGDDTDFDTTWQFEPDMSAQAYTISFSFGVGMKVSAYTSGNFKISDV</sequence>
<dbReference type="EMBL" id="UINC01129748">
    <property type="protein sequence ID" value="SVD10347.1"/>
    <property type="molecule type" value="Genomic_DNA"/>
</dbReference>
<dbReference type="AlphaFoldDB" id="A0A382SMB2"/>
<organism evidence="1">
    <name type="scientific">marine metagenome</name>
    <dbReference type="NCBI Taxonomy" id="408172"/>
    <lineage>
        <taxon>unclassified sequences</taxon>
        <taxon>metagenomes</taxon>
        <taxon>ecological metagenomes</taxon>
    </lineage>
</organism>
<accession>A0A382SMB2</accession>
<feature type="non-terminal residue" evidence="1">
    <location>
        <position position="118"/>
    </location>
</feature>